<reference evidence="1" key="2">
    <citation type="submission" date="2023-04" db="EMBL/GenBank/DDBJ databases">
        <authorList>
            <person name="Wang Y."/>
        </authorList>
    </citation>
    <scope>NUCLEOTIDE SEQUENCE</scope>
    <source>
        <strain evidence="1">ZW18</strain>
    </source>
</reference>
<name>A0AAX3UC34_9LACO</name>
<dbReference type="RefSeq" id="WP_013855102.1">
    <property type="nucleotide sequence ID" value="NZ_CP061341.1"/>
</dbReference>
<evidence type="ECO:0008006" key="3">
    <source>
        <dbReference type="Google" id="ProtNLM"/>
    </source>
</evidence>
<dbReference type="GeneID" id="72685982"/>
<gene>
    <name evidence="1" type="ORF">QEJ78_07395</name>
</gene>
<organism evidence="1 2">
    <name type="scientific">Lactobacillus kefiranofaciens</name>
    <dbReference type="NCBI Taxonomy" id="267818"/>
    <lineage>
        <taxon>Bacteria</taxon>
        <taxon>Bacillati</taxon>
        <taxon>Bacillota</taxon>
        <taxon>Bacilli</taxon>
        <taxon>Lactobacillales</taxon>
        <taxon>Lactobacillaceae</taxon>
        <taxon>Lactobacillus</taxon>
    </lineage>
</organism>
<dbReference type="Proteomes" id="UP001242513">
    <property type="component" value="Chromosome"/>
</dbReference>
<dbReference type="AlphaFoldDB" id="A0AAX3UC34"/>
<protein>
    <recommendedName>
        <fullName evidence="3">Surface layer protein A domain-containing protein</fullName>
    </recommendedName>
</protein>
<dbReference type="EMBL" id="CP123735">
    <property type="protein sequence ID" value="WGO85226.1"/>
    <property type="molecule type" value="Genomic_DNA"/>
</dbReference>
<reference evidence="1" key="1">
    <citation type="journal article" date="2022" name="Food Funct.">
        <title>Lactobacillus kefiranofaciens ZW18 from Kefir enhances the anti-tumor effect of anti-programmed cell death 1 (PD-1) immunotherapy by modulating the gut microbiota.</title>
        <authorList>
            <person name="Zhao J."/>
            <person name="Wang Y."/>
            <person name="Wang J."/>
            <person name="Lv M."/>
            <person name="Zhou C."/>
            <person name="Jia L."/>
            <person name="Geng W."/>
        </authorList>
    </citation>
    <scope>NUCLEOTIDE SEQUENCE</scope>
    <source>
        <strain evidence="1">ZW18</strain>
    </source>
</reference>
<evidence type="ECO:0000313" key="1">
    <source>
        <dbReference type="EMBL" id="WGO85226.1"/>
    </source>
</evidence>
<proteinExistence type="predicted"/>
<sequence length="64" mass="7204">MVSHQGDQYYIGNLTKYTDGEFFTSVSKISENEANTKNHGLWIQTRYLANSKTTVSDAQTKTAL</sequence>
<evidence type="ECO:0000313" key="2">
    <source>
        <dbReference type="Proteomes" id="UP001242513"/>
    </source>
</evidence>
<accession>A0AAX3UC34</accession>